<organism evidence="1 2">
    <name type="scientific">Elysia marginata</name>
    <dbReference type="NCBI Taxonomy" id="1093978"/>
    <lineage>
        <taxon>Eukaryota</taxon>
        <taxon>Metazoa</taxon>
        <taxon>Spiralia</taxon>
        <taxon>Lophotrochozoa</taxon>
        <taxon>Mollusca</taxon>
        <taxon>Gastropoda</taxon>
        <taxon>Heterobranchia</taxon>
        <taxon>Euthyneura</taxon>
        <taxon>Panpulmonata</taxon>
        <taxon>Sacoglossa</taxon>
        <taxon>Placobranchoidea</taxon>
        <taxon>Plakobranchidae</taxon>
        <taxon>Elysia</taxon>
    </lineage>
</organism>
<evidence type="ECO:0000313" key="2">
    <source>
        <dbReference type="Proteomes" id="UP000762676"/>
    </source>
</evidence>
<name>A0AAV4EPZ0_9GAST</name>
<dbReference type="Proteomes" id="UP000762676">
    <property type="component" value="Unassembled WGS sequence"/>
</dbReference>
<gene>
    <name evidence="1" type="ORF">ElyMa_005468300</name>
</gene>
<proteinExistence type="predicted"/>
<reference evidence="1 2" key="1">
    <citation type="journal article" date="2021" name="Elife">
        <title>Chloroplast acquisition without the gene transfer in kleptoplastic sea slugs, Plakobranchus ocellatus.</title>
        <authorList>
            <person name="Maeda T."/>
            <person name="Takahashi S."/>
            <person name="Yoshida T."/>
            <person name="Shimamura S."/>
            <person name="Takaki Y."/>
            <person name="Nagai Y."/>
            <person name="Toyoda A."/>
            <person name="Suzuki Y."/>
            <person name="Arimoto A."/>
            <person name="Ishii H."/>
            <person name="Satoh N."/>
            <person name="Nishiyama T."/>
            <person name="Hasebe M."/>
            <person name="Maruyama T."/>
            <person name="Minagawa J."/>
            <person name="Obokata J."/>
            <person name="Shigenobu S."/>
        </authorList>
    </citation>
    <scope>NUCLEOTIDE SEQUENCE [LARGE SCALE GENOMIC DNA]</scope>
</reference>
<dbReference type="EMBL" id="BMAT01010896">
    <property type="protein sequence ID" value="GFR62852.1"/>
    <property type="molecule type" value="Genomic_DNA"/>
</dbReference>
<comment type="caution">
    <text evidence="1">The sequence shown here is derived from an EMBL/GenBank/DDBJ whole genome shotgun (WGS) entry which is preliminary data.</text>
</comment>
<sequence>MIKHHRRCAAVLQLRCEEVVMRRMLTLKELASLTVWHGPVESRKCPWTTRHRPRLDHKPLIESSTPACTHACRTGQRTAKHAAGQAERKA</sequence>
<evidence type="ECO:0000313" key="1">
    <source>
        <dbReference type="EMBL" id="GFR62852.1"/>
    </source>
</evidence>
<protein>
    <submittedName>
        <fullName evidence="1">Uncharacterized protein</fullName>
    </submittedName>
</protein>
<accession>A0AAV4EPZ0</accession>
<dbReference type="AlphaFoldDB" id="A0AAV4EPZ0"/>
<keyword evidence="2" id="KW-1185">Reference proteome</keyword>